<name>A0ABT0DZ72_9SPHN</name>
<reference evidence="3 4" key="1">
    <citation type="submission" date="2022-04" db="EMBL/GenBank/DDBJ databases">
        <authorList>
            <person name="Huq M.A."/>
        </authorList>
    </citation>
    <scope>NUCLEOTIDE SEQUENCE [LARGE SCALE GENOMIC DNA]</scope>
    <source>
        <strain evidence="3 4">MAH-33</strain>
    </source>
</reference>
<protein>
    <submittedName>
        <fullName evidence="3">NAD-dependent epimerase/dehydratase family protein</fullName>
    </submittedName>
</protein>
<dbReference type="InterPro" id="IPR036291">
    <property type="entry name" value="NAD(P)-bd_dom_sf"/>
</dbReference>
<evidence type="ECO:0000313" key="4">
    <source>
        <dbReference type="Proteomes" id="UP001203512"/>
    </source>
</evidence>
<proteinExistence type="inferred from homology"/>
<dbReference type="PANTHER" id="PTHR42687">
    <property type="entry name" value="L-THREONINE 3-DEHYDROGENASE"/>
    <property type="match status" value="1"/>
</dbReference>
<accession>A0ABT0DZ72</accession>
<evidence type="ECO:0000313" key="3">
    <source>
        <dbReference type="EMBL" id="MCK0532431.1"/>
    </source>
</evidence>
<keyword evidence="4" id="KW-1185">Reference proteome</keyword>
<sequence>MAGTGKLVLVTGATGNMGRAVVDELLQTPGMTVRVLVRPEEKSHPVIRRLQKQHNIDYAWGDLTDPVSVDRAVAGVDVVLHMGALVSPLADELPPALVEKVNVGGTQNVVDAIRRQPHADQIRLVYIGTVAETGSRNPPNHWGRTGDPICIGYNGHYAGTKARAEAIVAESGLRHWVSIRQTGMAHYDMWKTQGPIMFHNPPNGVMEWSTVEDSANLMAKLCGDRIPDHFWRHFYNIGGGETGRLVNHQLMVRMMAAMGVSDFRRILDPKWLATRNFHGQWYLDSDRLQELVPYRRFSIDDFFAELSRRIPWALRTLMRFFPGLARKQILKVAEGPGGPLTWLRTNDVEHIDAYFGSREEWDRIPSSWDDFPLAQPSREAVALAHGYDDAKPKGEWTADDLRAAAGFRGGKCHVDAVDDAFTPVEWECSLGHRFSMSPNLYLAGGHWCPTCQTDIESYPRVAASNPFFAQVWPGPSAQTSTPGAPNPVN</sequence>
<gene>
    <name evidence="3" type="ORF">MU848_12650</name>
</gene>
<evidence type="ECO:0000259" key="2">
    <source>
        <dbReference type="Pfam" id="PF01370"/>
    </source>
</evidence>
<organism evidence="3 4">
    <name type="scientific">Sphingobium agri</name>
    <dbReference type="NCBI Taxonomy" id="2933566"/>
    <lineage>
        <taxon>Bacteria</taxon>
        <taxon>Pseudomonadati</taxon>
        <taxon>Pseudomonadota</taxon>
        <taxon>Alphaproteobacteria</taxon>
        <taxon>Sphingomonadales</taxon>
        <taxon>Sphingomonadaceae</taxon>
        <taxon>Sphingobium</taxon>
    </lineage>
</organism>
<dbReference type="Gene3D" id="3.40.50.720">
    <property type="entry name" value="NAD(P)-binding Rossmann-like Domain"/>
    <property type="match status" value="1"/>
</dbReference>
<feature type="domain" description="NAD-dependent epimerase/dehydratase" evidence="2">
    <location>
        <begin position="8"/>
        <end position="171"/>
    </location>
</feature>
<dbReference type="EMBL" id="JALKHS010000009">
    <property type="protein sequence ID" value="MCK0532431.1"/>
    <property type="molecule type" value="Genomic_DNA"/>
</dbReference>
<evidence type="ECO:0000256" key="1">
    <source>
        <dbReference type="ARBA" id="ARBA00007637"/>
    </source>
</evidence>
<dbReference type="Proteomes" id="UP001203512">
    <property type="component" value="Unassembled WGS sequence"/>
</dbReference>
<comment type="caution">
    <text evidence="3">The sequence shown here is derived from an EMBL/GenBank/DDBJ whole genome shotgun (WGS) entry which is preliminary data.</text>
</comment>
<comment type="similarity">
    <text evidence="1">Belongs to the NAD(P)-dependent epimerase/dehydratase family.</text>
</comment>
<dbReference type="InterPro" id="IPR051225">
    <property type="entry name" value="NAD(P)_epim/dehydratase"/>
</dbReference>
<dbReference type="SUPFAM" id="SSF51735">
    <property type="entry name" value="NAD(P)-binding Rossmann-fold domains"/>
    <property type="match status" value="1"/>
</dbReference>
<dbReference type="Pfam" id="PF01370">
    <property type="entry name" value="Epimerase"/>
    <property type="match status" value="1"/>
</dbReference>
<dbReference type="RefSeq" id="WP_230463272.1">
    <property type="nucleotide sequence ID" value="NZ_JALKHS010000009.1"/>
</dbReference>
<dbReference type="PANTHER" id="PTHR42687:SF1">
    <property type="entry name" value="L-THREONINE 3-DEHYDROGENASE, MITOCHONDRIAL"/>
    <property type="match status" value="1"/>
</dbReference>
<dbReference type="InterPro" id="IPR001509">
    <property type="entry name" value="Epimerase_deHydtase"/>
</dbReference>